<dbReference type="RefSeq" id="XP_003055408.1">
    <property type="nucleotide sequence ID" value="XM_003055362.1"/>
</dbReference>
<proteinExistence type="predicted"/>
<gene>
    <name evidence="3" type="ORF">MICPUCDRAFT_50001</name>
</gene>
<organism evidence="4">
    <name type="scientific">Micromonas pusilla (strain CCMP1545)</name>
    <name type="common">Picoplanktonic green alga</name>
    <dbReference type="NCBI Taxonomy" id="564608"/>
    <lineage>
        <taxon>Eukaryota</taxon>
        <taxon>Viridiplantae</taxon>
        <taxon>Chlorophyta</taxon>
        <taxon>Mamiellophyceae</taxon>
        <taxon>Mamiellales</taxon>
        <taxon>Mamiellaceae</taxon>
        <taxon>Micromonas</taxon>
    </lineage>
</organism>
<keyword evidence="2" id="KW-0472">Membrane</keyword>
<protein>
    <submittedName>
        <fullName evidence="3">Predicted protein</fullName>
    </submittedName>
</protein>
<sequence length="278" mass="30799">MGARRRQQRASASTDAASDATATKEKAAAIRRKKRADEFRLYLNLLKAFLCGVVLVMMSTAAMWYGGKGKYSRLARREAELSEAVRKMEANPELAKAREMLKTQHAIGLGTIRGGMDADDDVIASLESKWIAMDYAERSELWRGTRATLAETDPAFAPLLKADGKKLTDAVVPEIFAVDEFSEDAGRFPRLVRLVLEGKETGGQWRTKDGEDGTDRDRAGRREPTADHIVARDLYRRALLSRFVGAVANALRGGDYVVDVAALARELGRQIPSIRREE</sequence>
<reference evidence="3 4" key="1">
    <citation type="journal article" date="2009" name="Science">
        <title>Green evolution and dynamic adaptations revealed by genomes of the marine picoeukaryotes Micromonas.</title>
        <authorList>
            <person name="Worden A.Z."/>
            <person name="Lee J.H."/>
            <person name="Mock T."/>
            <person name="Rouze P."/>
            <person name="Simmons M.P."/>
            <person name="Aerts A.L."/>
            <person name="Allen A.E."/>
            <person name="Cuvelier M.L."/>
            <person name="Derelle E."/>
            <person name="Everett M.V."/>
            <person name="Foulon E."/>
            <person name="Grimwood J."/>
            <person name="Gundlach H."/>
            <person name="Henrissat B."/>
            <person name="Napoli C."/>
            <person name="McDonald S.M."/>
            <person name="Parker M.S."/>
            <person name="Rombauts S."/>
            <person name="Salamov A."/>
            <person name="Von Dassow P."/>
            <person name="Badger J.H."/>
            <person name="Coutinho P.M."/>
            <person name="Demir E."/>
            <person name="Dubchak I."/>
            <person name="Gentemann C."/>
            <person name="Eikrem W."/>
            <person name="Gready J.E."/>
            <person name="John U."/>
            <person name="Lanier W."/>
            <person name="Lindquist E.A."/>
            <person name="Lucas S."/>
            <person name="Mayer K.F."/>
            <person name="Moreau H."/>
            <person name="Not F."/>
            <person name="Otillar R."/>
            <person name="Panaud O."/>
            <person name="Pangilinan J."/>
            <person name="Paulsen I."/>
            <person name="Piegu B."/>
            <person name="Poliakov A."/>
            <person name="Robbens S."/>
            <person name="Schmutz J."/>
            <person name="Toulza E."/>
            <person name="Wyss T."/>
            <person name="Zelensky A."/>
            <person name="Zhou K."/>
            <person name="Armbrust E.V."/>
            <person name="Bhattacharya D."/>
            <person name="Goodenough U.W."/>
            <person name="Van de Peer Y."/>
            <person name="Grigoriev I.V."/>
        </authorList>
    </citation>
    <scope>NUCLEOTIDE SEQUENCE [LARGE SCALE GENOMIC DNA]</scope>
    <source>
        <strain evidence="3 4">CCMP1545</strain>
    </source>
</reference>
<keyword evidence="2" id="KW-0812">Transmembrane</keyword>
<keyword evidence="2" id="KW-1133">Transmembrane helix</keyword>
<evidence type="ECO:0000256" key="2">
    <source>
        <dbReference type="SAM" id="Phobius"/>
    </source>
</evidence>
<dbReference type="GeneID" id="9680891"/>
<name>C1MH01_MICPC</name>
<feature type="region of interest" description="Disordered" evidence="1">
    <location>
        <begin position="1"/>
        <end position="25"/>
    </location>
</feature>
<feature type="region of interest" description="Disordered" evidence="1">
    <location>
        <begin position="203"/>
        <end position="223"/>
    </location>
</feature>
<feature type="compositionally biased region" description="Low complexity" evidence="1">
    <location>
        <begin position="9"/>
        <end position="21"/>
    </location>
</feature>
<evidence type="ECO:0000256" key="1">
    <source>
        <dbReference type="SAM" id="MobiDB-lite"/>
    </source>
</evidence>
<evidence type="ECO:0000313" key="4">
    <source>
        <dbReference type="Proteomes" id="UP000001876"/>
    </source>
</evidence>
<evidence type="ECO:0000313" key="3">
    <source>
        <dbReference type="EMBL" id="EEH60660.1"/>
    </source>
</evidence>
<dbReference type="AlphaFoldDB" id="C1MH01"/>
<dbReference type="EMBL" id="GG663735">
    <property type="protein sequence ID" value="EEH60660.1"/>
    <property type="molecule type" value="Genomic_DNA"/>
</dbReference>
<dbReference type="Proteomes" id="UP000001876">
    <property type="component" value="Unassembled WGS sequence"/>
</dbReference>
<accession>C1MH01</accession>
<keyword evidence="4" id="KW-1185">Reference proteome</keyword>
<dbReference type="OrthoDB" id="10636243at2759"/>
<feature type="transmembrane region" description="Helical" evidence="2">
    <location>
        <begin position="41"/>
        <end position="65"/>
    </location>
</feature>
<dbReference type="KEGG" id="mpp:MICPUCDRAFT_50001"/>